<reference evidence="7 8" key="1">
    <citation type="submission" date="2016-06" db="EMBL/GenBank/DDBJ databases">
        <authorList>
            <person name="Kjaerup R.B."/>
            <person name="Dalgaard T.S."/>
            <person name="Juul-Madsen H.R."/>
        </authorList>
    </citation>
    <scope>NUCLEOTIDE SEQUENCE [LARGE SCALE GENOMIC DNA]</scope>
    <source>
        <strain evidence="7 8">CECT 8886</strain>
    </source>
</reference>
<dbReference type="InterPro" id="IPR012899">
    <property type="entry name" value="LTXXQ"/>
</dbReference>
<dbReference type="CDD" id="cd09916">
    <property type="entry name" value="CpxP_like"/>
    <property type="match status" value="1"/>
</dbReference>
<evidence type="ECO:0000256" key="5">
    <source>
        <dbReference type="SAM" id="MobiDB-lite"/>
    </source>
</evidence>
<evidence type="ECO:0000256" key="4">
    <source>
        <dbReference type="ARBA" id="ARBA00022764"/>
    </source>
</evidence>
<keyword evidence="4" id="KW-0574">Periplasm</keyword>
<keyword evidence="8" id="KW-1185">Reference proteome</keyword>
<comment type="subcellular location">
    <subcellularLocation>
        <location evidence="1">Periplasm</location>
    </subcellularLocation>
</comment>
<evidence type="ECO:0000313" key="7">
    <source>
        <dbReference type="EMBL" id="SBS35688.1"/>
    </source>
</evidence>
<name>A0A1A8TNH7_9GAMM</name>
<evidence type="ECO:0000313" key="8">
    <source>
        <dbReference type="Proteomes" id="UP000092544"/>
    </source>
</evidence>
<feature type="signal peptide" evidence="6">
    <location>
        <begin position="1"/>
        <end position="26"/>
    </location>
</feature>
<feature type="compositionally biased region" description="Pro residues" evidence="5">
    <location>
        <begin position="43"/>
        <end position="54"/>
    </location>
</feature>
<organism evidence="7 8">
    <name type="scientific">Marinomonas spartinae</name>
    <dbReference type="NCBI Taxonomy" id="1792290"/>
    <lineage>
        <taxon>Bacteria</taxon>
        <taxon>Pseudomonadati</taxon>
        <taxon>Pseudomonadota</taxon>
        <taxon>Gammaproteobacteria</taxon>
        <taxon>Oceanospirillales</taxon>
        <taxon>Oceanospirillaceae</taxon>
        <taxon>Marinomonas</taxon>
    </lineage>
</organism>
<accession>A0A1A8TNH7</accession>
<feature type="region of interest" description="Disordered" evidence="5">
    <location>
        <begin position="29"/>
        <end position="88"/>
    </location>
</feature>
<dbReference type="GO" id="GO:0051082">
    <property type="term" value="F:unfolded protein binding"/>
    <property type="evidence" value="ECO:0007669"/>
    <property type="project" value="TreeGrafter"/>
</dbReference>
<proteinExistence type="inferred from homology"/>
<feature type="compositionally biased region" description="Low complexity" evidence="5">
    <location>
        <begin position="55"/>
        <end position="69"/>
    </location>
</feature>
<evidence type="ECO:0000256" key="6">
    <source>
        <dbReference type="SAM" id="SignalP"/>
    </source>
</evidence>
<dbReference type="PANTHER" id="PTHR38102:SF1">
    <property type="entry name" value="PERIPLASMIC CHAPERONE SPY"/>
    <property type="match status" value="1"/>
</dbReference>
<evidence type="ECO:0000256" key="1">
    <source>
        <dbReference type="ARBA" id="ARBA00004418"/>
    </source>
</evidence>
<protein>
    <submittedName>
        <fullName evidence="7">Spheroplast protein Y</fullName>
    </submittedName>
</protein>
<dbReference type="STRING" id="1792290.MSP8886_03449"/>
<dbReference type="Pfam" id="PF07813">
    <property type="entry name" value="LTXXQ"/>
    <property type="match status" value="1"/>
</dbReference>
<dbReference type="Proteomes" id="UP000092544">
    <property type="component" value="Unassembled WGS sequence"/>
</dbReference>
<dbReference type="AlphaFoldDB" id="A0A1A8TNH7"/>
<feature type="chain" id="PRO_5008379178" evidence="6">
    <location>
        <begin position="27"/>
        <end position="217"/>
    </location>
</feature>
<dbReference type="InterPro" id="IPR052211">
    <property type="entry name" value="Cpx_auxiliary_protein"/>
</dbReference>
<keyword evidence="3 6" id="KW-0732">Signal</keyword>
<sequence length="217" mass="24242">MIKLTKKLILTTVALPFILTSVSVLAEGEGPVAPSPDTAQSPSPVPPDAAPPAPNAASPSPVSPGVVSPRLEPSKHGPKPPSMGVCRPGMGPDRLIAFAPHMMRELHLSEAQREKLKALRRADMKEMRAAEIAHEKRLNRLLNADKFNKVAARKVVTEMDNARISHQVATLERQYKILHILTPQQKAEYMKLKREQRHQCEEKMHHRLVKEHRKPVY</sequence>
<comment type="similarity">
    <text evidence="2">Belongs to the CpxP/Spy family.</text>
</comment>
<dbReference type="PANTHER" id="PTHR38102">
    <property type="entry name" value="PERIPLASMIC CHAPERONE SPY"/>
    <property type="match status" value="1"/>
</dbReference>
<dbReference type="EMBL" id="FLOB01000010">
    <property type="protein sequence ID" value="SBS35688.1"/>
    <property type="molecule type" value="Genomic_DNA"/>
</dbReference>
<dbReference type="GO" id="GO:0030288">
    <property type="term" value="C:outer membrane-bounded periplasmic space"/>
    <property type="evidence" value="ECO:0007669"/>
    <property type="project" value="TreeGrafter"/>
</dbReference>
<evidence type="ECO:0000256" key="2">
    <source>
        <dbReference type="ARBA" id="ARBA00008441"/>
    </source>
</evidence>
<gene>
    <name evidence="7" type="primary">spy</name>
    <name evidence="7" type="ORF">MSP8886_03449</name>
</gene>
<dbReference type="Gene3D" id="1.20.120.1490">
    <property type="match status" value="1"/>
</dbReference>
<dbReference type="RefSeq" id="WP_067018681.1">
    <property type="nucleotide sequence ID" value="NZ_FLOB01000010.1"/>
</dbReference>
<evidence type="ECO:0000256" key="3">
    <source>
        <dbReference type="ARBA" id="ARBA00022729"/>
    </source>
</evidence>